<evidence type="ECO:0000313" key="2">
    <source>
        <dbReference type="EMBL" id="PNH06467.1"/>
    </source>
</evidence>
<reference evidence="2 3" key="1">
    <citation type="journal article" date="2017" name="Mol. Biol. Evol.">
        <title>The 4-celled Tetrabaena socialis nuclear genome reveals the essential components for genetic control of cell number at the origin of multicellularity in the volvocine lineage.</title>
        <authorList>
            <person name="Featherston J."/>
            <person name="Arakaki Y."/>
            <person name="Hanschen E.R."/>
            <person name="Ferris P.J."/>
            <person name="Michod R.E."/>
            <person name="Olson B.J.S.C."/>
            <person name="Nozaki H."/>
            <person name="Durand P.M."/>
        </authorList>
    </citation>
    <scope>NUCLEOTIDE SEQUENCE [LARGE SCALE GENOMIC DNA]</scope>
    <source>
        <strain evidence="2 3">NIES-571</strain>
    </source>
</reference>
<dbReference type="InterPro" id="IPR014819">
    <property type="entry name" value="PriCT_2"/>
</dbReference>
<evidence type="ECO:0000313" key="3">
    <source>
        <dbReference type="Proteomes" id="UP000236333"/>
    </source>
</evidence>
<proteinExistence type="predicted"/>
<sequence length="322" mass="35572">MVGHILLLDPSSSVPLKGRDLEQAAELLAEQDEKPHEFRELLTPATGPTKVYLDRYEYLAKEPSEEILLQKTEEIRRRIAAMFGEGARYALATRHGHRSKGGFKLSFRAYVQGYAIPSYRDIASLLRASGQAYFWNMSVYNEVEQLLPCINGRKGPRSPRVLLGENATPVEAGQIGEYLAQVVDPDWALLDTARLERLREATGHDLPNFPDLVAGSGGSRVDAGFVRDVLACIGIERAASYNDWRNVAFGLRALDRQIAPLALLEAFKAFSRRSPAHASPADQQACVDLWARLGGRGRQRTLGGVTWDLGATFKDANAPWGV</sequence>
<dbReference type="AlphaFoldDB" id="A0A2J8A1R9"/>
<protein>
    <recommendedName>
        <fullName evidence="1">Primase C-terminal 2 domain-containing protein</fullName>
    </recommendedName>
</protein>
<accession>A0A2J8A1R9</accession>
<name>A0A2J8A1R9_9CHLO</name>
<feature type="domain" description="Primase C-terminal 2" evidence="1">
    <location>
        <begin position="227"/>
        <end position="303"/>
    </location>
</feature>
<keyword evidence="3" id="KW-1185">Reference proteome</keyword>
<dbReference type="EMBL" id="PGGS01000235">
    <property type="protein sequence ID" value="PNH06467.1"/>
    <property type="molecule type" value="Genomic_DNA"/>
</dbReference>
<gene>
    <name evidence="2" type="ORF">TSOC_007107</name>
</gene>
<comment type="caution">
    <text evidence="2">The sequence shown here is derived from an EMBL/GenBank/DDBJ whole genome shotgun (WGS) entry which is preliminary data.</text>
</comment>
<dbReference type="Proteomes" id="UP000236333">
    <property type="component" value="Unassembled WGS sequence"/>
</dbReference>
<dbReference type="Pfam" id="PF08707">
    <property type="entry name" value="PriCT_2"/>
    <property type="match status" value="1"/>
</dbReference>
<evidence type="ECO:0000259" key="1">
    <source>
        <dbReference type="Pfam" id="PF08707"/>
    </source>
</evidence>
<organism evidence="2 3">
    <name type="scientific">Tetrabaena socialis</name>
    <dbReference type="NCBI Taxonomy" id="47790"/>
    <lineage>
        <taxon>Eukaryota</taxon>
        <taxon>Viridiplantae</taxon>
        <taxon>Chlorophyta</taxon>
        <taxon>core chlorophytes</taxon>
        <taxon>Chlorophyceae</taxon>
        <taxon>CS clade</taxon>
        <taxon>Chlamydomonadales</taxon>
        <taxon>Tetrabaenaceae</taxon>
        <taxon>Tetrabaena</taxon>
    </lineage>
</organism>
<dbReference type="GO" id="GO:0016817">
    <property type="term" value="F:hydrolase activity, acting on acid anhydrides"/>
    <property type="evidence" value="ECO:0007669"/>
    <property type="project" value="InterPro"/>
</dbReference>